<dbReference type="Pfam" id="PF04752">
    <property type="entry name" value="ChaC"/>
    <property type="match status" value="1"/>
</dbReference>
<organism evidence="5 6">
    <name type="scientific">Opisthorchis viverrini</name>
    <name type="common">Southeast Asian liver fluke</name>
    <dbReference type="NCBI Taxonomy" id="6198"/>
    <lineage>
        <taxon>Eukaryota</taxon>
        <taxon>Metazoa</taxon>
        <taxon>Spiralia</taxon>
        <taxon>Lophotrochozoa</taxon>
        <taxon>Platyhelminthes</taxon>
        <taxon>Trematoda</taxon>
        <taxon>Digenea</taxon>
        <taxon>Opisthorchiida</taxon>
        <taxon>Opisthorchiata</taxon>
        <taxon>Opisthorchiidae</taxon>
        <taxon>Opisthorchis</taxon>
    </lineage>
</organism>
<dbReference type="SUPFAM" id="SSF110857">
    <property type="entry name" value="Gamma-glutamyl cyclotransferase-like"/>
    <property type="match status" value="1"/>
</dbReference>
<keyword evidence="6" id="KW-1185">Reference proteome</keyword>
<keyword evidence="3" id="KW-0456">Lyase</keyword>
<accession>A0A1S8WJ03</accession>
<dbReference type="EC" id="4.3.2.7" evidence="2"/>
<sequence length="377" mass="42920">MAALADNIDRLRVFGYGSLIWKPNFVYSKRSVGYIEGYVRRFFQGDIFQRGTLEKPGRVATLVSTKEANARVWGCVYEVVGAENIRLALDHLIEREVVNGGYCFDRTYFHPGLPDSRRTSISSSDSDYNIIPSNGNEAYEVLFHLSDPDVAIYTLDRVNEAHENKNQALYLGSMVAHIDKQADARRQQNGKQLRATQITSAFGVSGANSEYVLLIAAFMHYEVPKEQALKDDPYIFQLEAKVREKLALPPIHLKPSEARKTEDEFTASDLIQPDDLQINERRRSSAREFAECLLRRKKLFFHKVHRDLHAEFSLLFHQAPSNSQLPIHHTSYLTAAITSGRSESSTTIRTDLINAFGHPDKTFVTYESVDIRQEDFL</sequence>
<reference evidence="5 6" key="1">
    <citation type="submission" date="2015-03" db="EMBL/GenBank/DDBJ databases">
        <title>Draft genome of the nematode, Opisthorchis viverrini.</title>
        <authorList>
            <person name="Mitreva M."/>
        </authorList>
    </citation>
    <scope>NUCLEOTIDE SEQUENCE [LARGE SCALE GENOMIC DNA]</scope>
    <source>
        <strain evidence="5">Khon Kaen</strain>
    </source>
</reference>
<evidence type="ECO:0000256" key="2">
    <source>
        <dbReference type="ARBA" id="ARBA00012344"/>
    </source>
</evidence>
<dbReference type="CDD" id="cd06661">
    <property type="entry name" value="GGCT_like"/>
    <property type="match status" value="1"/>
</dbReference>
<dbReference type="GO" id="GO:0006751">
    <property type="term" value="P:glutathione catabolic process"/>
    <property type="evidence" value="ECO:0007669"/>
    <property type="project" value="InterPro"/>
</dbReference>
<protein>
    <recommendedName>
        <fullName evidence="2">glutathione-specific gamma-glutamylcyclotransferase</fullName>
        <ecNumber evidence="2">4.3.2.7</ecNumber>
    </recommendedName>
</protein>
<evidence type="ECO:0000313" key="5">
    <source>
        <dbReference type="EMBL" id="OON14420.1"/>
    </source>
</evidence>
<evidence type="ECO:0000256" key="4">
    <source>
        <dbReference type="ARBA" id="ARBA00048073"/>
    </source>
</evidence>
<dbReference type="InterPro" id="IPR006840">
    <property type="entry name" value="ChaC"/>
</dbReference>
<dbReference type="GO" id="GO:0061928">
    <property type="term" value="F:glutathione specific gamma-glutamylcyclotransferase activity"/>
    <property type="evidence" value="ECO:0007669"/>
    <property type="project" value="UniProtKB-EC"/>
</dbReference>
<comment type="catalytic activity">
    <reaction evidence="4">
        <text>glutathione = L-cysteinylglycine + 5-oxo-L-proline</text>
        <dbReference type="Rhea" id="RHEA:47724"/>
        <dbReference type="ChEBI" id="CHEBI:57925"/>
        <dbReference type="ChEBI" id="CHEBI:58402"/>
        <dbReference type="ChEBI" id="CHEBI:61694"/>
        <dbReference type="EC" id="4.3.2.7"/>
    </reaction>
</comment>
<dbReference type="PANTHER" id="PTHR12192:SF26">
    <property type="entry name" value="GLUTATHIONE-SPECIFIC GAMMA-GLUTAMYLCYCLOTRANSFERASE 1"/>
    <property type="match status" value="1"/>
</dbReference>
<dbReference type="Gene3D" id="3.10.490.10">
    <property type="entry name" value="Gamma-glutamyl cyclotransferase-like"/>
    <property type="match status" value="1"/>
</dbReference>
<dbReference type="EMBL" id="KV906659">
    <property type="protein sequence ID" value="OON14420.1"/>
    <property type="molecule type" value="Genomic_DNA"/>
</dbReference>
<dbReference type="InterPro" id="IPR013024">
    <property type="entry name" value="GGCT-like"/>
</dbReference>
<dbReference type="AlphaFoldDB" id="A0A1S8WJ03"/>
<dbReference type="GO" id="GO:0005737">
    <property type="term" value="C:cytoplasm"/>
    <property type="evidence" value="ECO:0007669"/>
    <property type="project" value="TreeGrafter"/>
</dbReference>
<dbReference type="Proteomes" id="UP000243686">
    <property type="component" value="Unassembled WGS sequence"/>
</dbReference>
<evidence type="ECO:0000256" key="1">
    <source>
        <dbReference type="ARBA" id="ARBA00009662"/>
    </source>
</evidence>
<dbReference type="PANTHER" id="PTHR12192">
    <property type="entry name" value="CATION TRANSPORT PROTEIN CHAC-RELATED"/>
    <property type="match status" value="1"/>
</dbReference>
<gene>
    <name evidence="5" type="ORF">X801_09787</name>
</gene>
<comment type="similarity">
    <text evidence="1">Belongs to the gamma-glutamylcyclotransferase family. ChaC subfamily.</text>
</comment>
<dbReference type="InterPro" id="IPR036568">
    <property type="entry name" value="GGCT-like_sf"/>
</dbReference>
<name>A0A1S8WJ03_OPIVI</name>
<evidence type="ECO:0000256" key="3">
    <source>
        <dbReference type="ARBA" id="ARBA00023239"/>
    </source>
</evidence>
<proteinExistence type="inferred from homology"/>
<evidence type="ECO:0000313" key="6">
    <source>
        <dbReference type="Proteomes" id="UP000243686"/>
    </source>
</evidence>